<dbReference type="EMBL" id="NESQ01000156">
    <property type="protein sequence ID" value="PUU77275.1"/>
    <property type="molecule type" value="Genomic_DNA"/>
</dbReference>
<gene>
    <name evidence="2" type="ORF">B9Z19DRAFT_1146401</name>
</gene>
<dbReference type="SUPFAM" id="SSF56801">
    <property type="entry name" value="Acetyl-CoA synthetase-like"/>
    <property type="match status" value="1"/>
</dbReference>
<comment type="caution">
    <text evidence="2">The sequence shown here is derived from an EMBL/GenBank/DDBJ whole genome shotgun (WGS) entry which is preliminary data.</text>
</comment>
<dbReference type="Proteomes" id="UP000244722">
    <property type="component" value="Unassembled WGS sequence"/>
</dbReference>
<accession>A0A2T6ZP72</accession>
<dbReference type="GO" id="GO:0016405">
    <property type="term" value="F:CoA-ligase activity"/>
    <property type="evidence" value="ECO:0007669"/>
    <property type="project" value="TreeGrafter"/>
</dbReference>
<feature type="non-terminal residue" evidence="2">
    <location>
        <position position="1"/>
    </location>
</feature>
<dbReference type="InterPro" id="IPR000873">
    <property type="entry name" value="AMP-dep_synth/lig_dom"/>
</dbReference>
<proteinExistence type="predicted"/>
<dbReference type="Pfam" id="PF00501">
    <property type="entry name" value="AMP-binding"/>
    <property type="match status" value="1"/>
</dbReference>
<dbReference type="PANTHER" id="PTHR24096:SF265">
    <property type="entry name" value="ENZYME, PUTATIVE (AFU_ORTHOLOGUE AFUA_5G14270)-RELATED"/>
    <property type="match status" value="1"/>
</dbReference>
<evidence type="ECO:0000313" key="2">
    <source>
        <dbReference type="EMBL" id="PUU77275.1"/>
    </source>
</evidence>
<name>A0A2T6ZP72_TUBBO</name>
<evidence type="ECO:0000259" key="1">
    <source>
        <dbReference type="Pfam" id="PF00501"/>
    </source>
</evidence>
<dbReference type="GO" id="GO:0019748">
    <property type="term" value="P:secondary metabolic process"/>
    <property type="evidence" value="ECO:0007669"/>
    <property type="project" value="TreeGrafter"/>
</dbReference>
<reference evidence="2 3" key="1">
    <citation type="submission" date="2017-04" db="EMBL/GenBank/DDBJ databases">
        <title>Draft genome sequence of Tuber borchii Vittad., a whitish edible truffle.</title>
        <authorList>
            <consortium name="DOE Joint Genome Institute"/>
            <person name="Murat C."/>
            <person name="Kuo A."/>
            <person name="Barry K.W."/>
            <person name="Clum A."/>
            <person name="Dockter R.B."/>
            <person name="Fauchery L."/>
            <person name="Iotti M."/>
            <person name="Kohler A."/>
            <person name="Labutti K."/>
            <person name="Lindquist E.A."/>
            <person name="Lipzen A."/>
            <person name="Ohm R.A."/>
            <person name="Wang M."/>
            <person name="Grigoriev I.V."/>
            <person name="Zambonelli A."/>
            <person name="Martin F.M."/>
        </authorList>
    </citation>
    <scope>NUCLEOTIDE SEQUENCE [LARGE SCALE GENOMIC DNA]</scope>
    <source>
        <strain evidence="2 3">Tbo3840</strain>
    </source>
</reference>
<dbReference type="AlphaFoldDB" id="A0A2T6ZP72"/>
<keyword evidence="3" id="KW-1185">Reference proteome</keyword>
<dbReference type="Gene3D" id="3.40.50.980">
    <property type="match status" value="2"/>
</dbReference>
<organism evidence="2 3">
    <name type="scientific">Tuber borchii</name>
    <name type="common">White truffle</name>
    <dbReference type="NCBI Taxonomy" id="42251"/>
    <lineage>
        <taxon>Eukaryota</taxon>
        <taxon>Fungi</taxon>
        <taxon>Dikarya</taxon>
        <taxon>Ascomycota</taxon>
        <taxon>Pezizomycotina</taxon>
        <taxon>Pezizomycetes</taxon>
        <taxon>Pezizales</taxon>
        <taxon>Tuberaceae</taxon>
        <taxon>Tuber</taxon>
    </lineage>
</organism>
<sequence length="211" mass="23437">ILIDANNDSRYVAFGHARNTIRRLIKGLKAAGVERGDCVLIHSFNDIYYPLIGLSIIDAGGVFSGSNLSYTSRELIHHIATSQTRILISEPEMLVNARAAIDEMPEGSVKAVYVFNPREGQSVPARERSWEELLNSGEEWEDWVRFDDKEMAENTVACRLFSSGTSGLPKGVEITHYGLVAQHKLAHETEKGLENVGSPLHLQLLHSRAKL</sequence>
<protein>
    <recommendedName>
        <fullName evidence="1">AMP-dependent synthetase/ligase domain-containing protein</fullName>
    </recommendedName>
</protein>
<dbReference type="STRING" id="42251.A0A2T6ZP72"/>
<feature type="domain" description="AMP-dependent synthetase/ligase" evidence="1">
    <location>
        <begin position="8"/>
        <end position="186"/>
    </location>
</feature>
<evidence type="ECO:0000313" key="3">
    <source>
        <dbReference type="Proteomes" id="UP000244722"/>
    </source>
</evidence>
<dbReference type="PANTHER" id="PTHR24096">
    <property type="entry name" value="LONG-CHAIN-FATTY-ACID--COA LIGASE"/>
    <property type="match status" value="1"/>
</dbReference>
<dbReference type="OrthoDB" id="6509636at2759"/>